<accession>I0YVF6</accession>
<comment type="caution">
    <text evidence="2">The sequence shown here is derived from an EMBL/GenBank/DDBJ whole genome shotgun (WGS) entry which is preliminary data.</text>
</comment>
<evidence type="ECO:0000313" key="2">
    <source>
        <dbReference type="EMBL" id="EIE22375.1"/>
    </source>
</evidence>
<dbReference type="RefSeq" id="XP_005646919.1">
    <property type="nucleotide sequence ID" value="XM_005646862.1"/>
</dbReference>
<evidence type="ECO:0000256" key="1">
    <source>
        <dbReference type="SAM" id="MobiDB-lite"/>
    </source>
</evidence>
<feature type="region of interest" description="Disordered" evidence="1">
    <location>
        <begin position="1"/>
        <end position="62"/>
    </location>
</feature>
<keyword evidence="3" id="KW-1185">Reference proteome</keyword>
<reference evidence="2 3" key="1">
    <citation type="journal article" date="2012" name="Genome Biol.">
        <title>The genome of the polar eukaryotic microalga coccomyxa subellipsoidea reveals traits of cold adaptation.</title>
        <authorList>
            <person name="Blanc G."/>
            <person name="Agarkova I."/>
            <person name="Grimwood J."/>
            <person name="Kuo A."/>
            <person name="Brueggeman A."/>
            <person name="Dunigan D."/>
            <person name="Gurnon J."/>
            <person name="Ladunga I."/>
            <person name="Lindquist E."/>
            <person name="Lucas S."/>
            <person name="Pangilinan J."/>
            <person name="Proschold T."/>
            <person name="Salamov A."/>
            <person name="Schmutz J."/>
            <person name="Weeks D."/>
            <person name="Yamada T."/>
            <person name="Claverie J.M."/>
            <person name="Grigoriev I."/>
            <person name="Van Etten J."/>
            <person name="Lomsadze A."/>
            <person name="Borodovsky M."/>
        </authorList>
    </citation>
    <scope>NUCLEOTIDE SEQUENCE [LARGE SCALE GENOMIC DNA]</scope>
    <source>
        <strain evidence="2 3">C-169</strain>
    </source>
</reference>
<organism evidence="2 3">
    <name type="scientific">Coccomyxa subellipsoidea (strain C-169)</name>
    <name type="common">Green microalga</name>
    <dbReference type="NCBI Taxonomy" id="574566"/>
    <lineage>
        <taxon>Eukaryota</taxon>
        <taxon>Viridiplantae</taxon>
        <taxon>Chlorophyta</taxon>
        <taxon>core chlorophytes</taxon>
        <taxon>Trebouxiophyceae</taxon>
        <taxon>Trebouxiophyceae incertae sedis</taxon>
        <taxon>Coccomyxaceae</taxon>
        <taxon>Coccomyxa</taxon>
        <taxon>Coccomyxa subellipsoidea</taxon>
    </lineage>
</organism>
<gene>
    <name evidence="2" type="ORF">COCSUDRAFT_56064</name>
</gene>
<proteinExistence type="predicted"/>
<dbReference type="Proteomes" id="UP000007264">
    <property type="component" value="Unassembled WGS sequence"/>
</dbReference>
<evidence type="ECO:0000313" key="3">
    <source>
        <dbReference type="Proteomes" id="UP000007264"/>
    </source>
</evidence>
<dbReference type="EMBL" id="AGSI01000010">
    <property type="protein sequence ID" value="EIE22375.1"/>
    <property type="molecule type" value="Genomic_DNA"/>
</dbReference>
<dbReference type="AlphaFoldDB" id="I0YVF6"/>
<name>I0YVF6_COCSC</name>
<protein>
    <submittedName>
        <fullName evidence="2">Uncharacterized protein</fullName>
    </submittedName>
</protein>
<sequence length="62" mass="5680">MGSCYSSTSGQKRSYAGGGQPQSSATNAYVFGSTGAGTGSTNCWGGSGDFGGGGDGGGGGGD</sequence>
<feature type="compositionally biased region" description="Gly residues" evidence="1">
    <location>
        <begin position="45"/>
        <end position="62"/>
    </location>
</feature>
<dbReference type="KEGG" id="csl:COCSUDRAFT_56064"/>
<feature type="compositionally biased region" description="Polar residues" evidence="1">
    <location>
        <begin position="1"/>
        <end position="12"/>
    </location>
</feature>
<dbReference type="GeneID" id="17040361"/>